<reference evidence="3" key="2">
    <citation type="submission" date="2015-01" db="EMBL/GenBank/DDBJ databases">
        <title>Evolutionary Origins and Diversification of the Mycorrhizal Mutualists.</title>
        <authorList>
            <consortium name="DOE Joint Genome Institute"/>
            <consortium name="Mycorrhizal Genomics Consortium"/>
            <person name="Kohler A."/>
            <person name="Kuo A."/>
            <person name="Nagy L.G."/>
            <person name="Floudas D."/>
            <person name="Copeland A."/>
            <person name="Barry K.W."/>
            <person name="Cichocki N."/>
            <person name="Veneault-Fourrey C."/>
            <person name="LaButti K."/>
            <person name="Lindquist E.A."/>
            <person name="Lipzen A."/>
            <person name="Lundell T."/>
            <person name="Morin E."/>
            <person name="Murat C."/>
            <person name="Riley R."/>
            <person name="Ohm R."/>
            <person name="Sun H."/>
            <person name="Tunlid A."/>
            <person name="Henrissat B."/>
            <person name="Grigoriev I.V."/>
            <person name="Hibbett D.S."/>
            <person name="Martin F."/>
        </authorList>
    </citation>
    <scope>NUCLEOTIDE SEQUENCE [LARGE SCALE GENOMIC DNA]</scope>
    <source>
        <strain evidence="3">LaAM-08-1</strain>
    </source>
</reference>
<feature type="compositionally biased region" description="Polar residues" evidence="1">
    <location>
        <begin position="207"/>
        <end position="225"/>
    </location>
</feature>
<sequence>MSSSKCRVSNVEMALMLAKINPGSDTRSCTQCIRQMPKTQLLLTCEHCREKQARKKARRKERKLAGEAGVISKVKNTAIIDKYEREEAEDAAKKPSKKKREDWDKVEVEMGEDWDSMKVRLKAEMAAAKGTSGKKRKAEPYGPLYAAGLAHDRAVIAEYMAIVNAAHANASSPSLSVPTRRQEIMERLLKVKRQKLSEMVPPKLSDIPSSSRSKDPMSQNTTALANQAAYDKQNPEQLPNPRVRRQATLGSYFKSR</sequence>
<evidence type="ECO:0000256" key="1">
    <source>
        <dbReference type="SAM" id="MobiDB-lite"/>
    </source>
</evidence>
<dbReference type="HOGENOM" id="CLU_1086128_0_0_1"/>
<proteinExistence type="predicted"/>
<dbReference type="AlphaFoldDB" id="A0A0C9XBT8"/>
<organism evidence="2 3">
    <name type="scientific">Laccaria amethystina LaAM-08-1</name>
    <dbReference type="NCBI Taxonomy" id="1095629"/>
    <lineage>
        <taxon>Eukaryota</taxon>
        <taxon>Fungi</taxon>
        <taxon>Dikarya</taxon>
        <taxon>Basidiomycota</taxon>
        <taxon>Agaricomycotina</taxon>
        <taxon>Agaricomycetes</taxon>
        <taxon>Agaricomycetidae</taxon>
        <taxon>Agaricales</taxon>
        <taxon>Agaricineae</taxon>
        <taxon>Hydnangiaceae</taxon>
        <taxon>Laccaria</taxon>
    </lineage>
</organism>
<protein>
    <submittedName>
        <fullName evidence="2">Uncharacterized protein</fullName>
    </submittedName>
</protein>
<keyword evidence="3" id="KW-1185">Reference proteome</keyword>
<accession>A0A0C9XBT8</accession>
<reference evidence="2 3" key="1">
    <citation type="submission" date="2014-04" db="EMBL/GenBank/DDBJ databases">
        <authorList>
            <consortium name="DOE Joint Genome Institute"/>
            <person name="Kuo A."/>
            <person name="Kohler A."/>
            <person name="Nagy L.G."/>
            <person name="Floudas D."/>
            <person name="Copeland A."/>
            <person name="Barry K.W."/>
            <person name="Cichocki N."/>
            <person name="Veneault-Fourrey C."/>
            <person name="LaButti K."/>
            <person name="Lindquist E.A."/>
            <person name="Lipzen A."/>
            <person name="Lundell T."/>
            <person name="Morin E."/>
            <person name="Murat C."/>
            <person name="Sun H."/>
            <person name="Tunlid A."/>
            <person name="Henrissat B."/>
            <person name="Grigoriev I.V."/>
            <person name="Hibbett D.S."/>
            <person name="Martin F."/>
            <person name="Nordberg H.P."/>
            <person name="Cantor M.N."/>
            <person name="Hua S.X."/>
        </authorList>
    </citation>
    <scope>NUCLEOTIDE SEQUENCE [LARGE SCALE GENOMIC DNA]</scope>
    <source>
        <strain evidence="2 3">LaAM-08-1</strain>
    </source>
</reference>
<evidence type="ECO:0000313" key="3">
    <source>
        <dbReference type="Proteomes" id="UP000054477"/>
    </source>
</evidence>
<dbReference type="Proteomes" id="UP000054477">
    <property type="component" value="Unassembled WGS sequence"/>
</dbReference>
<name>A0A0C9XBT8_9AGAR</name>
<feature type="region of interest" description="Disordered" evidence="1">
    <location>
        <begin position="195"/>
        <end position="256"/>
    </location>
</feature>
<evidence type="ECO:0000313" key="2">
    <source>
        <dbReference type="EMBL" id="KIJ93712.1"/>
    </source>
</evidence>
<dbReference type="EMBL" id="KN838829">
    <property type="protein sequence ID" value="KIJ93712.1"/>
    <property type="molecule type" value="Genomic_DNA"/>
</dbReference>
<dbReference type="OrthoDB" id="3026804at2759"/>
<gene>
    <name evidence="2" type="ORF">K443DRAFT_111631</name>
</gene>